<evidence type="ECO:0000259" key="9">
    <source>
        <dbReference type="Pfam" id="PF02781"/>
    </source>
</evidence>
<evidence type="ECO:0000256" key="6">
    <source>
        <dbReference type="ARBA" id="ARBA00023277"/>
    </source>
</evidence>
<organism evidence="10 11">
    <name type="scientific">Thiobaca trueperi</name>
    <dbReference type="NCBI Taxonomy" id="127458"/>
    <lineage>
        <taxon>Bacteria</taxon>
        <taxon>Pseudomonadati</taxon>
        <taxon>Pseudomonadota</taxon>
        <taxon>Gammaproteobacteria</taxon>
        <taxon>Chromatiales</taxon>
        <taxon>Chromatiaceae</taxon>
        <taxon>Thiobaca</taxon>
    </lineage>
</organism>
<dbReference type="GO" id="GO:0050661">
    <property type="term" value="F:NADP binding"/>
    <property type="evidence" value="ECO:0007669"/>
    <property type="project" value="UniProtKB-UniRule"/>
</dbReference>
<proteinExistence type="inferred from homology"/>
<reference evidence="10 11" key="1">
    <citation type="submission" date="2019-03" db="EMBL/GenBank/DDBJ databases">
        <title>Genomic Encyclopedia of Type Strains, Phase IV (KMG-IV): sequencing the most valuable type-strain genomes for metagenomic binning, comparative biology and taxonomic classification.</title>
        <authorList>
            <person name="Goeker M."/>
        </authorList>
    </citation>
    <scope>NUCLEOTIDE SEQUENCE [LARGE SCALE GENOMIC DNA]</scope>
    <source>
        <strain evidence="10 11">DSM 13587</strain>
    </source>
</reference>
<dbReference type="Pfam" id="PF02781">
    <property type="entry name" value="G6PD_C"/>
    <property type="match status" value="1"/>
</dbReference>
<comment type="catalytic activity">
    <reaction evidence="7">
        <text>D-glucose 6-phosphate + NADP(+) = 6-phospho-D-glucono-1,5-lactone + NADPH + H(+)</text>
        <dbReference type="Rhea" id="RHEA:15841"/>
        <dbReference type="ChEBI" id="CHEBI:15378"/>
        <dbReference type="ChEBI" id="CHEBI:57783"/>
        <dbReference type="ChEBI" id="CHEBI:57955"/>
        <dbReference type="ChEBI" id="CHEBI:58349"/>
        <dbReference type="ChEBI" id="CHEBI:61548"/>
        <dbReference type="EC" id="1.1.1.49"/>
    </reaction>
</comment>
<evidence type="ECO:0000256" key="4">
    <source>
        <dbReference type="ARBA" id="ARBA00022857"/>
    </source>
</evidence>
<evidence type="ECO:0000313" key="10">
    <source>
        <dbReference type="EMBL" id="TCT20678.1"/>
    </source>
</evidence>
<dbReference type="InterPro" id="IPR022675">
    <property type="entry name" value="G6P_DH_C"/>
</dbReference>
<evidence type="ECO:0000256" key="3">
    <source>
        <dbReference type="ARBA" id="ARBA00022526"/>
    </source>
</evidence>
<dbReference type="GO" id="GO:0004345">
    <property type="term" value="F:glucose-6-phosphate dehydrogenase activity"/>
    <property type="evidence" value="ECO:0007669"/>
    <property type="project" value="UniProtKB-UniRule"/>
</dbReference>
<comment type="caution">
    <text evidence="7">Lacks conserved residue(s) required for the propagation of feature annotation.</text>
</comment>
<dbReference type="GO" id="GO:0009051">
    <property type="term" value="P:pentose-phosphate shunt, oxidative branch"/>
    <property type="evidence" value="ECO:0007669"/>
    <property type="project" value="TreeGrafter"/>
</dbReference>
<dbReference type="InterPro" id="IPR001282">
    <property type="entry name" value="G6P_DH"/>
</dbReference>
<dbReference type="RefSeq" id="WP_132977293.1">
    <property type="nucleotide sequence ID" value="NZ_SMAO01000005.1"/>
</dbReference>
<keyword evidence="11" id="KW-1185">Reference proteome</keyword>
<feature type="active site" description="Proton acceptor" evidence="7">
    <location>
        <position position="258"/>
    </location>
</feature>
<dbReference type="PANTHER" id="PTHR23429">
    <property type="entry name" value="GLUCOSE-6-PHOSPHATE 1-DEHYDROGENASE G6PD"/>
    <property type="match status" value="1"/>
</dbReference>
<dbReference type="PRINTS" id="PR00079">
    <property type="entry name" value="G6PDHDRGNASE"/>
</dbReference>
<feature type="binding site" evidence="7">
    <location>
        <begin position="30"/>
        <end position="37"/>
    </location>
    <ligand>
        <name>NADP(+)</name>
        <dbReference type="ChEBI" id="CHEBI:58349"/>
    </ligand>
</feature>
<name>A0A4R3MVV1_9GAMM</name>
<comment type="caution">
    <text evidence="10">The sequence shown here is derived from an EMBL/GenBank/DDBJ whole genome shotgun (WGS) entry which is preliminary data.</text>
</comment>
<feature type="binding site" evidence="7">
    <location>
        <position position="234"/>
    </location>
    <ligand>
        <name>substrate</name>
    </ligand>
</feature>
<evidence type="ECO:0000256" key="2">
    <source>
        <dbReference type="ARBA" id="ARBA00009975"/>
    </source>
</evidence>
<protein>
    <recommendedName>
        <fullName evidence="7">Glucose-6-phosphate 1-dehydrogenase</fullName>
        <shortName evidence="7">G6PD</shortName>
        <ecNumber evidence="7">1.1.1.49</ecNumber>
    </recommendedName>
</protein>
<feature type="binding site" evidence="7">
    <location>
        <position position="196"/>
    </location>
    <ligand>
        <name>substrate</name>
    </ligand>
</feature>
<keyword evidence="3 7" id="KW-0313">Glucose metabolism</keyword>
<dbReference type="Gene3D" id="3.30.360.10">
    <property type="entry name" value="Dihydrodipicolinate Reductase, domain 2"/>
    <property type="match status" value="1"/>
</dbReference>
<comment type="function">
    <text evidence="7">Catalyzes the oxidation of glucose 6-phosphate to 6-phosphogluconolactone.</text>
</comment>
<keyword evidence="5 7" id="KW-0560">Oxidoreductase</keyword>
<dbReference type="NCBIfam" id="TIGR00871">
    <property type="entry name" value="zwf"/>
    <property type="match status" value="1"/>
</dbReference>
<comment type="pathway">
    <text evidence="1 7">Carbohydrate degradation; pentose phosphate pathway; D-ribulose 5-phosphate from D-glucose 6-phosphate (oxidative stage): step 1/3.</text>
</comment>
<feature type="binding site" evidence="7">
    <location>
        <begin position="107"/>
        <end position="108"/>
    </location>
    <ligand>
        <name>NADP(+)</name>
        <dbReference type="ChEBI" id="CHEBI:58349"/>
    </ligand>
</feature>
<feature type="domain" description="Glucose-6-phosphate dehydrogenase C-terminal" evidence="9">
    <location>
        <begin position="208"/>
        <end position="504"/>
    </location>
</feature>
<feature type="binding site" evidence="7">
    <location>
        <position position="64"/>
    </location>
    <ligand>
        <name>NADP(+)</name>
        <dbReference type="ChEBI" id="CHEBI:58349"/>
    </ligand>
</feature>
<keyword evidence="6 7" id="KW-0119">Carbohydrate metabolism</keyword>
<dbReference type="Gene3D" id="3.40.50.720">
    <property type="entry name" value="NAD(P)-binding Rossmann-like Domain"/>
    <property type="match status" value="1"/>
</dbReference>
<dbReference type="HAMAP" id="MF_00966">
    <property type="entry name" value="G6PD"/>
    <property type="match status" value="1"/>
</dbReference>
<feature type="binding site" evidence="7">
    <location>
        <position position="253"/>
    </location>
    <ligand>
        <name>substrate</name>
    </ligand>
</feature>
<dbReference type="EMBL" id="SMAO01000005">
    <property type="protein sequence ID" value="TCT20678.1"/>
    <property type="molecule type" value="Genomic_DNA"/>
</dbReference>
<dbReference type="InterPro" id="IPR019796">
    <property type="entry name" value="G6P_DH_AS"/>
</dbReference>
<dbReference type="OrthoDB" id="9802739at2"/>
<dbReference type="PANTHER" id="PTHR23429:SF0">
    <property type="entry name" value="GLUCOSE-6-PHOSPHATE 1-DEHYDROGENASE"/>
    <property type="match status" value="1"/>
</dbReference>
<keyword evidence="4 7" id="KW-0521">NADP</keyword>
<evidence type="ECO:0000259" key="8">
    <source>
        <dbReference type="Pfam" id="PF00479"/>
    </source>
</evidence>
<dbReference type="Proteomes" id="UP000295717">
    <property type="component" value="Unassembled WGS sequence"/>
</dbReference>
<dbReference type="EC" id="1.1.1.49" evidence="7"/>
<dbReference type="PROSITE" id="PS00069">
    <property type="entry name" value="G6P_DEHYDROGENASE"/>
    <property type="match status" value="1"/>
</dbReference>
<dbReference type="SUPFAM" id="SSF51735">
    <property type="entry name" value="NAD(P)-binding Rossmann-fold domains"/>
    <property type="match status" value="1"/>
</dbReference>
<dbReference type="SUPFAM" id="SSF55347">
    <property type="entry name" value="Glyceraldehyde-3-phosphate dehydrogenase-like, C-terminal domain"/>
    <property type="match status" value="1"/>
</dbReference>
<dbReference type="Pfam" id="PF00479">
    <property type="entry name" value="G6PD_N"/>
    <property type="match status" value="1"/>
</dbReference>
<dbReference type="UniPathway" id="UPA00115">
    <property type="reaction ID" value="UER00408"/>
</dbReference>
<sequence length="515" mass="57108">MSPQIDFTTHIDLPLVKLPQAKPCLLVIFGATGDLTRRKLIPALYSLSRKGCLPPEFQIIGIGRRALSDDDFREQQRQGIEESAESQHVDASLWSGFAAQISYLSGDFNDRQTLDRLAERLASAPPANRIFYLATAPSATSTIVRELATVGLNCEDNGFSRLVIEKPFGQDLASAQALNRLIAAGFQESQVYRIDHYLGKETVQNVLFFRFGNALFESVWNRNHIEFVEITAAEPLGAGHRAGYYEEAGALRDMVANHLLQLLALTAMEAPVALDADAVHDRKTDVWRSIRPMTPADVAARTVRAQYVAGAVNGDRVPGWLEEPGVRPDSRTETYTALDLRIDNWRWGGVPFYLRTGKRLAAQATEIAVHFKRPPLSFFPCTDCLQSNVIILRIQPDEGISLTFGAKEPGTSRNAVPVSMDFCYREAFAEDPPSAYAVLLLDALRGDSTQFTRSDGVEAQWRVITPIQDAWAKDTDTPLATYEAGSEGPAEADRLLERNGHEWRSIGESNWVCQI</sequence>
<dbReference type="GO" id="GO:0006006">
    <property type="term" value="P:glucose metabolic process"/>
    <property type="evidence" value="ECO:0007669"/>
    <property type="project" value="UniProtKB-KW"/>
</dbReference>
<feature type="domain" description="Glucose-6-phosphate dehydrogenase NAD-binding" evidence="8">
    <location>
        <begin position="27"/>
        <end position="205"/>
    </location>
</feature>
<dbReference type="AlphaFoldDB" id="A0A4R3MVV1"/>
<evidence type="ECO:0000256" key="1">
    <source>
        <dbReference type="ARBA" id="ARBA00004937"/>
    </source>
</evidence>
<dbReference type="InterPro" id="IPR036291">
    <property type="entry name" value="NAD(P)-bd_dom_sf"/>
</dbReference>
<evidence type="ECO:0000256" key="5">
    <source>
        <dbReference type="ARBA" id="ARBA00023002"/>
    </source>
</evidence>
<gene>
    <name evidence="7" type="primary">zwf</name>
    <name evidence="10" type="ORF">EDC35_105117</name>
</gene>
<dbReference type="GO" id="GO:0005829">
    <property type="term" value="C:cytosol"/>
    <property type="evidence" value="ECO:0007669"/>
    <property type="project" value="TreeGrafter"/>
</dbReference>
<dbReference type="PIRSF" id="PIRSF000110">
    <property type="entry name" value="G6PD"/>
    <property type="match status" value="1"/>
</dbReference>
<dbReference type="InterPro" id="IPR022674">
    <property type="entry name" value="G6P_DH_NAD-bd"/>
</dbReference>
<evidence type="ECO:0000256" key="7">
    <source>
        <dbReference type="HAMAP-Rule" id="MF_00966"/>
    </source>
</evidence>
<feature type="binding site" evidence="7">
    <location>
        <position position="358"/>
    </location>
    <ligand>
        <name>substrate</name>
    </ligand>
</feature>
<evidence type="ECO:0000313" key="11">
    <source>
        <dbReference type="Proteomes" id="UP000295717"/>
    </source>
</evidence>
<feature type="binding site" evidence="7">
    <location>
        <position position="166"/>
    </location>
    <ligand>
        <name>NADP(+)</name>
        <dbReference type="ChEBI" id="CHEBI:58349"/>
    </ligand>
</feature>
<accession>A0A4R3MVV1</accession>
<feature type="binding site" evidence="7">
    <location>
        <position position="200"/>
    </location>
    <ligand>
        <name>substrate</name>
    </ligand>
</feature>
<comment type="similarity">
    <text evidence="2 7">Belongs to the glucose-6-phosphate dehydrogenase family.</text>
</comment>